<proteinExistence type="predicted"/>
<dbReference type="Proteomes" id="UP001632038">
    <property type="component" value="Unassembled WGS sequence"/>
</dbReference>
<gene>
    <name evidence="2" type="ORF">CASFOL_025658</name>
</gene>
<dbReference type="PANTHER" id="PTHR36396:SF1">
    <property type="entry name" value="MALTASE-GLUCOAMYLASE, INTESTINAL PROTEIN"/>
    <property type="match status" value="1"/>
</dbReference>
<evidence type="ECO:0000256" key="1">
    <source>
        <dbReference type="SAM" id="Phobius"/>
    </source>
</evidence>
<keyword evidence="1" id="KW-0812">Transmembrane</keyword>
<dbReference type="AlphaFoldDB" id="A0ABD3CU98"/>
<organism evidence="2 3">
    <name type="scientific">Castilleja foliolosa</name>
    <dbReference type="NCBI Taxonomy" id="1961234"/>
    <lineage>
        <taxon>Eukaryota</taxon>
        <taxon>Viridiplantae</taxon>
        <taxon>Streptophyta</taxon>
        <taxon>Embryophyta</taxon>
        <taxon>Tracheophyta</taxon>
        <taxon>Spermatophyta</taxon>
        <taxon>Magnoliopsida</taxon>
        <taxon>eudicotyledons</taxon>
        <taxon>Gunneridae</taxon>
        <taxon>Pentapetalae</taxon>
        <taxon>asterids</taxon>
        <taxon>lamiids</taxon>
        <taxon>Lamiales</taxon>
        <taxon>Orobanchaceae</taxon>
        <taxon>Pedicularideae</taxon>
        <taxon>Castillejinae</taxon>
        <taxon>Castilleja</taxon>
    </lineage>
</organism>
<name>A0ABD3CU98_9LAMI</name>
<dbReference type="EMBL" id="JAVIJP010000032">
    <property type="protein sequence ID" value="KAL3632674.1"/>
    <property type="molecule type" value="Genomic_DNA"/>
</dbReference>
<dbReference type="PANTHER" id="PTHR36396">
    <property type="entry name" value="MALTASE-GLUCOAMYLASE, INTESTINAL PROTEIN"/>
    <property type="match status" value="1"/>
</dbReference>
<evidence type="ECO:0000313" key="2">
    <source>
        <dbReference type="EMBL" id="KAL3632674.1"/>
    </source>
</evidence>
<keyword evidence="1" id="KW-0472">Membrane</keyword>
<protein>
    <submittedName>
        <fullName evidence="2">Uncharacterized protein</fullName>
    </submittedName>
</protein>
<comment type="caution">
    <text evidence="2">The sequence shown here is derived from an EMBL/GenBank/DDBJ whole genome shotgun (WGS) entry which is preliminary data.</text>
</comment>
<sequence length="176" mass="19211">MAEAKDDSEVKQPNPPPPFLEVLCKSSGKIRRFSVGTEAGFAVNLINKKLLNESGGGGENVLMASYIEAVKEEEEHVSFGHSSLLVDYGPGWKLQTVCESHGDKQGAQFGTTRVRKVSSKGIDDPLSMRRKQTPPISFVYISKILLALLLIFAFGAVFTLALDNLPQLILYINSSL</sequence>
<accession>A0ABD3CU98</accession>
<keyword evidence="1" id="KW-1133">Transmembrane helix</keyword>
<reference evidence="3" key="1">
    <citation type="journal article" date="2024" name="IScience">
        <title>Strigolactones Initiate the Formation of Haustorium-like Structures in Castilleja.</title>
        <authorList>
            <person name="Buerger M."/>
            <person name="Peterson D."/>
            <person name="Chory J."/>
        </authorList>
    </citation>
    <scope>NUCLEOTIDE SEQUENCE [LARGE SCALE GENOMIC DNA]</scope>
</reference>
<feature type="transmembrane region" description="Helical" evidence="1">
    <location>
        <begin position="138"/>
        <end position="162"/>
    </location>
</feature>
<evidence type="ECO:0000313" key="3">
    <source>
        <dbReference type="Proteomes" id="UP001632038"/>
    </source>
</evidence>
<keyword evidence="3" id="KW-1185">Reference proteome</keyword>